<dbReference type="RefSeq" id="XP_024777112.1">
    <property type="nucleotide sequence ID" value="XM_024913826.1"/>
</dbReference>
<dbReference type="AlphaFoldDB" id="A0A2T4AK31"/>
<dbReference type="PANTHER" id="PTHR35391:SF7">
    <property type="entry name" value="C2H2-TYPE DOMAIN-CONTAINING PROTEIN"/>
    <property type="match status" value="1"/>
</dbReference>
<organism evidence="2 3">
    <name type="scientific">Trichoderma harzianum CBS 226.95</name>
    <dbReference type="NCBI Taxonomy" id="983964"/>
    <lineage>
        <taxon>Eukaryota</taxon>
        <taxon>Fungi</taxon>
        <taxon>Dikarya</taxon>
        <taxon>Ascomycota</taxon>
        <taxon>Pezizomycotina</taxon>
        <taxon>Sordariomycetes</taxon>
        <taxon>Hypocreomycetidae</taxon>
        <taxon>Hypocreales</taxon>
        <taxon>Hypocreaceae</taxon>
        <taxon>Trichoderma</taxon>
    </lineage>
</organism>
<reference evidence="2 3" key="1">
    <citation type="submission" date="2016-07" db="EMBL/GenBank/DDBJ databases">
        <title>Multiple horizontal gene transfer events from other fungi enriched the ability of initially mycotrophic Trichoderma (Ascomycota) to feed on dead plant biomass.</title>
        <authorList>
            <consortium name="DOE Joint Genome Institute"/>
            <person name="Aerts A."/>
            <person name="Atanasova L."/>
            <person name="Chenthamara K."/>
            <person name="Zhang J."/>
            <person name="Grujic M."/>
            <person name="Henrissat B."/>
            <person name="Kuo A."/>
            <person name="Salamov A."/>
            <person name="Lipzen A."/>
            <person name="Labutti K."/>
            <person name="Barry K."/>
            <person name="Miao Y."/>
            <person name="Rahimi M.J."/>
            <person name="Shen Q."/>
            <person name="Grigoriev I.V."/>
            <person name="Kubicek C.P."/>
            <person name="Druzhinina I.S."/>
        </authorList>
    </citation>
    <scope>NUCLEOTIDE SEQUENCE [LARGE SCALE GENOMIC DNA]</scope>
    <source>
        <strain evidence="2 3">CBS 226.95</strain>
    </source>
</reference>
<evidence type="ECO:0000256" key="1">
    <source>
        <dbReference type="SAM" id="MobiDB-lite"/>
    </source>
</evidence>
<evidence type="ECO:0000313" key="3">
    <source>
        <dbReference type="Proteomes" id="UP000241690"/>
    </source>
</evidence>
<dbReference type="Proteomes" id="UP000241690">
    <property type="component" value="Unassembled WGS sequence"/>
</dbReference>
<evidence type="ECO:0000313" key="2">
    <source>
        <dbReference type="EMBL" id="PTB57435.1"/>
    </source>
</evidence>
<evidence type="ECO:0008006" key="4">
    <source>
        <dbReference type="Google" id="ProtNLM"/>
    </source>
</evidence>
<proteinExistence type="predicted"/>
<accession>A0A2T4AK31</accession>
<dbReference type="PANTHER" id="PTHR35391">
    <property type="entry name" value="C2H2-TYPE DOMAIN-CONTAINING PROTEIN-RELATED"/>
    <property type="match status" value="1"/>
</dbReference>
<name>A0A2T4AK31_TRIHA</name>
<feature type="compositionally biased region" description="Basic and acidic residues" evidence="1">
    <location>
        <begin position="37"/>
        <end position="47"/>
    </location>
</feature>
<dbReference type="GeneID" id="36622390"/>
<feature type="region of interest" description="Disordered" evidence="1">
    <location>
        <begin position="37"/>
        <end position="66"/>
    </location>
</feature>
<dbReference type="EMBL" id="KZ679677">
    <property type="protein sequence ID" value="PTB57435.1"/>
    <property type="molecule type" value="Genomic_DNA"/>
</dbReference>
<feature type="region of interest" description="Disordered" evidence="1">
    <location>
        <begin position="123"/>
        <end position="145"/>
    </location>
</feature>
<keyword evidence="3" id="KW-1185">Reference proteome</keyword>
<sequence>MISLDGPKLDGANDIHDIIIECKRLFESLAERVKLDHGEKDVKTEKGEQEDEQMAFGDRTGSSKLSTDEMESRFNLWIDDSGALAADVSRSLDTRLSARRNIKEMVTDLLQMLARNLKYLHKGDSANPDVPRGSSGNNSDTDELEGEARHAIQYALDELHFMASAIRKSEECSQKHSLSSSFHQNYDSYLKEQACRRVRQYFRDAPRSLCYQLGASLAIRCIKLLRRVWHEEKLSTRRNPDESKHHTDEDTEPYVCLSEDCTSPMLFFVNMNDWMNHMEMFHSNQWNHKIHMNTWYCNIGHKPTIQFDDHESFVRHMKDPANHEGREPPTDRQLETLSRNKQKFLFRDEYRCPFCECVPSALEPVILNSSPDEIRRQLYEHIAAHIKDLVIKSIPTLDEVESTQFEIDNEDQTWLRGDNSWHRA</sequence>
<dbReference type="STRING" id="983964.A0A2T4AK31"/>
<protein>
    <recommendedName>
        <fullName evidence="4">C2H2-type domain-containing protein</fullName>
    </recommendedName>
</protein>
<gene>
    <name evidence="2" type="ORF">M431DRAFT_2561</name>
</gene>